<proteinExistence type="predicted"/>
<dbReference type="Proteomes" id="UP001566132">
    <property type="component" value="Unassembled WGS sequence"/>
</dbReference>
<evidence type="ECO:0000256" key="1">
    <source>
        <dbReference type="SAM" id="MobiDB-lite"/>
    </source>
</evidence>
<feature type="compositionally biased region" description="Basic and acidic residues" evidence="1">
    <location>
        <begin position="159"/>
        <end position="178"/>
    </location>
</feature>
<keyword evidence="4" id="KW-1185">Reference proteome</keyword>
<organism evidence="3 4">
    <name type="scientific">Hypothenemus hampei</name>
    <name type="common">Coffee berry borer</name>
    <dbReference type="NCBI Taxonomy" id="57062"/>
    <lineage>
        <taxon>Eukaryota</taxon>
        <taxon>Metazoa</taxon>
        <taxon>Ecdysozoa</taxon>
        <taxon>Arthropoda</taxon>
        <taxon>Hexapoda</taxon>
        <taxon>Insecta</taxon>
        <taxon>Pterygota</taxon>
        <taxon>Neoptera</taxon>
        <taxon>Endopterygota</taxon>
        <taxon>Coleoptera</taxon>
        <taxon>Polyphaga</taxon>
        <taxon>Cucujiformia</taxon>
        <taxon>Curculionidae</taxon>
        <taxon>Scolytinae</taxon>
        <taxon>Hypothenemus</taxon>
    </lineage>
</organism>
<reference evidence="3 4" key="1">
    <citation type="submission" date="2024-05" db="EMBL/GenBank/DDBJ databases">
        <title>Genetic variation in Jamaican populations of the coffee berry borer (Hypothenemus hampei).</title>
        <authorList>
            <person name="Errbii M."/>
            <person name="Myrie A."/>
        </authorList>
    </citation>
    <scope>NUCLEOTIDE SEQUENCE [LARGE SCALE GENOMIC DNA]</scope>
    <source>
        <strain evidence="3">JA-Hopewell-2020-01-JO</strain>
        <tissue evidence="3">Whole body</tissue>
    </source>
</reference>
<feature type="region of interest" description="Disordered" evidence="1">
    <location>
        <begin position="159"/>
        <end position="181"/>
    </location>
</feature>
<feature type="signal peptide" evidence="2">
    <location>
        <begin position="1"/>
        <end position="19"/>
    </location>
</feature>
<gene>
    <name evidence="3" type="ORF">ABEB36_005795</name>
</gene>
<comment type="caution">
    <text evidence="3">The sequence shown here is derived from an EMBL/GenBank/DDBJ whole genome shotgun (WGS) entry which is preliminary data.</text>
</comment>
<dbReference type="EMBL" id="JBDJPC010000004">
    <property type="protein sequence ID" value="KAL1506424.1"/>
    <property type="molecule type" value="Genomic_DNA"/>
</dbReference>
<evidence type="ECO:0000313" key="3">
    <source>
        <dbReference type="EMBL" id="KAL1506424.1"/>
    </source>
</evidence>
<protein>
    <submittedName>
        <fullName evidence="3">Uncharacterized protein</fullName>
    </submittedName>
</protein>
<feature type="chain" id="PRO_5044873978" evidence="2">
    <location>
        <begin position="20"/>
        <end position="246"/>
    </location>
</feature>
<keyword evidence="2" id="KW-0732">Signal</keyword>
<dbReference type="AlphaFoldDB" id="A0ABD1EZG1"/>
<evidence type="ECO:0000313" key="4">
    <source>
        <dbReference type="Proteomes" id="UP001566132"/>
    </source>
</evidence>
<accession>A0ABD1EZG1</accession>
<name>A0ABD1EZG1_HYPHA</name>
<evidence type="ECO:0000256" key="2">
    <source>
        <dbReference type="SAM" id="SignalP"/>
    </source>
</evidence>
<sequence length="246" mass="28417">MRNIVKLFVLFSVASTVLSQPYQYGYYISSPGHYQTLEVNDGVRNLNPLRPNLAPINGPTFRQGRVGPEFGPNRGADVPNFPSRRRIEDDYYLRNYNNPENGIFNQRRDPQDYPIRPDFDDRFNHYGSRGFGPRYQEENFYNPYGRLTLDNHRAIIERRNAKNEETSENSRDVEKEEVTTTESSCQFCGVNKVNSRDGINGQQPDPDSEPVEPKNVRRNFAPPFLVENNAASPPFNNPVVPYYFIL</sequence>
<feature type="region of interest" description="Disordered" evidence="1">
    <location>
        <begin position="193"/>
        <end position="216"/>
    </location>
</feature>